<dbReference type="InterPro" id="IPR003593">
    <property type="entry name" value="AAA+_ATPase"/>
</dbReference>
<evidence type="ECO:0000259" key="5">
    <source>
        <dbReference type="PROSITE" id="PS50893"/>
    </source>
</evidence>
<dbReference type="PROSITE" id="PS00211">
    <property type="entry name" value="ABC_TRANSPORTER_1"/>
    <property type="match status" value="1"/>
</dbReference>
<dbReference type="GO" id="GO:0016887">
    <property type="term" value="F:ATP hydrolysis activity"/>
    <property type="evidence" value="ECO:0007669"/>
    <property type="project" value="InterPro"/>
</dbReference>
<dbReference type="SMART" id="SM00382">
    <property type="entry name" value="AAA"/>
    <property type="match status" value="1"/>
</dbReference>
<comment type="similarity">
    <text evidence="1">Belongs to the ABC transporter superfamily.</text>
</comment>
<dbReference type="GO" id="GO:0022857">
    <property type="term" value="F:transmembrane transporter activity"/>
    <property type="evidence" value="ECO:0007669"/>
    <property type="project" value="UniProtKB-ARBA"/>
</dbReference>
<organism evidence="6 7">
    <name type="scientific">Amygdalobacter nucleatus</name>
    <dbReference type="NCBI Taxonomy" id="3029274"/>
    <lineage>
        <taxon>Bacteria</taxon>
        <taxon>Bacillati</taxon>
        <taxon>Bacillota</taxon>
        <taxon>Clostridia</taxon>
        <taxon>Eubacteriales</taxon>
        <taxon>Oscillospiraceae</taxon>
        <taxon>Amygdalobacter</taxon>
    </lineage>
</organism>
<dbReference type="GO" id="GO:0005524">
    <property type="term" value="F:ATP binding"/>
    <property type="evidence" value="ECO:0007669"/>
    <property type="project" value="UniProtKB-KW"/>
</dbReference>
<keyword evidence="7" id="KW-1185">Reference proteome</keyword>
<dbReference type="InterPro" id="IPR017911">
    <property type="entry name" value="MacB-like_ATP-bd"/>
</dbReference>
<dbReference type="FunFam" id="3.40.50.300:FF:000032">
    <property type="entry name" value="Export ABC transporter ATP-binding protein"/>
    <property type="match status" value="1"/>
</dbReference>
<accession>A0A133YE05</accession>
<dbReference type="SUPFAM" id="SSF52540">
    <property type="entry name" value="P-loop containing nucleoside triphosphate hydrolases"/>
    <property type="match status" value="1"/>
</dbReference>
<name>A0A133YE05_9FIRM</name>
<keyword evidence="4 6" id="KW-0067">ATP-binding</keyword>
<dbReference type="Pfam" id="PF00005">
    <property type="entry name" value="ABC_tran"/>
    <property type="match status" value="1"/>
</dbReference>
<evidence type="ECO:0000256" key="4">
    <source>
        <dbReference type="ARBA" id="ARBA00022840"/>
    </source>
</evidence>
<evidence type="ECO:0000313" key="7">
    <source>
        <dbReference type="Proteomes" id="UP000070080"/>
    </source>
</evidence>
<dbReference type="InterPro" id="IPR027417">
    <property type="entry name" value="P-loop_NTPase"/>
</dbReference>
<dbReference type="STRING" id="1497955.HMPREF1872_00690"/>
<evidence type="ECO:0000256" key="3">
    <source>
        <dbReference type="ARBA" id="ARBA00022741"/>
    </source>
</evidence>
<dbReference type="EMBL" id="LSCV01000015">
    <property type="protein sequence ID" value="KXB41442.1"/>
    <property type="molecule type" value="Genomic_DNA"/>
</dbReference>
<protein>
    <submittedName>
        <fullName evidence="6">ABC transporter, ATP-binding protein</fullName>
    </submittedName>
</protein>
<dbReference type="GO" id="GO:0098796">
    <property type="term" value="C:membrane protein complex"/>
    <property type="evidence" value="ECO:0007669"/>
    <property type="project" value="UniProtKB-ARBA"/>
</dbReference>
<dbReference type="PANTHER" id="PTHR42798">
    <property type="entry name" value="LIPOPROTEIN-RELEASING SYSTEM ATP-BINDING PROTEIN LOLD"/>
    <property type="match status" value="1"/>
</dbReference>
<dbReference type="Gene3D" id="3.40.50.300">
    <property type="entry name" value="P-loop containing nucleotide triphosphate hydrolases"/>
    <property type="match status" value="1"/>
</dbReference>
<feature type="domain" description="ABC transporter" evidence="5">
    <location>
        <begin position="79"/>
        <end position="309"/>
    </location>
</feature>
<comment type="caution">
    <text evidence="6">The sequence shown here is derived from an EMBL/GenBank/DDBJ whole genome shotgun (WGS) entry which is preliminary data.</text>
</comment>
<gene>
    <name evidence="6" type="ORF">HMPREF1872_00690</name>
</gene>
<dbReference type="RefSeq" id="WP_315573273.1">
    <property type="nucleotide sequence ID" value="NZ_CP118869.1"/>
</dbReference>
<dbReference type="PROSITE" id="PS50893">
    <property type="entry name" value="ABC_TRANSPORTER_2"/>
    <property type="match status" value="1"/>
</dbReference>
<dbReference type="Proteomes" id="UP000070080">
    <property type="component" value="Unassembled WGS sequence"/>
</dbReference>
<evidence type="ECO:0000256" key="1">
    <source>
        <dbReference type="ARBA" id="ARBA00005417"/>
    </source>
</evidence>
<sequence length="310" mass="34581">MARSIFWAKLKHLWPESKEKQAEEREEKALDLTMFNLPEIAVNQASDELNCRIEDMTFQKAEALPEAIYADVKSEDLALRVRSIYRYYQTGNTVVKALDGVSFDVKVGEFCAIVGTSGSGKSTLLNQLAGLEPATAGYVKVFGENISDMTENELVKFRLHNIGFIFQSFNLIKTLSAVENVSLPLVFKGISVKKRRQAAKVVLTQLGLKSHLKHLPNQMSGGQQQRIGIARALIVNPRIIYADEPTGNLDSKSAKETMLLMQKISKAKKQTVIMVTHDDHLAQYADRIFHIRDGKLIAVAKGKEAYQAAE</sequence>
<proteinExistence type="inferred from homology"/>
<keyword evidence="2" id="KW-0813">Transport</keyword>
<evidence type="ECO:0000256" key="2">
    <source>
        <dbReference type="ARBA" id="ARBA00022448"/>
    </source>
</evidence>
<reference evidence="7" key="1">
    <citation type="submission" date="2016-01" db="EMBL/GenBank/DDBJ databases">
        <authorList>
            <person name="Mitreva M."/>
            <person name="Pepin K.H."/>
            <person name="Mihindukulasuriya K.A."/>
            <person name="Fulton R."/>
            <person name="Fronick C."/>
            <person name="O'Laughlin M."/>
            <person name="Miner T."/>
            <person name="Herter B."/>
            <person name="Rosa B.A."/>
            <person name="Cordes M."/>
            <person name="Tomlinson C."/>
            <person name="Wollam A."/>
            <person name="Palsikar V.B."/>
            <person name="Mardis E.R."/>
            <person name="Wilson R.K."/>
        </authorList>
    </citation>
    <scope>NUCLEOTIDE SEQUENCE [LARGE SCALE GENOMIC DNA]</scope>
    <source>
        <strain evidence="7">KA00274</strain>
    </source>
</reference>
<dbReference type="InterPro" id="IPR003439">
    <property type="entry name" value="ABC_transporter-like_ATP-bd"/>
</dbReference>
<keyword evidence="3" id="KW-0547">Nucleotide-binding</keyword>
<dbReference type="PANTHER" id="PTHR42798:SF6">
    <property type="entry name" value="CELL DIVISION ATP-BINDING PROTEIN FTSE"/>
    <property type="match status" value="1"/>
</dbReference>
<dbReference type="AlphaFoldDB" id="A0A133YE05"/>
<evidence type="ECO:0000313" key="6">
    <source>
        <dbReference type="EMBL" id="KXB41442.1"/>
    </source>
</evidence>
<dbReference type="InterPro" id="IPR017871">
    <property type="entry name" value="ABC_transporter-like_CS"/>
</dbReference>
<dbReference type="CDD" id="cd03255">
    <property type="entry name" value="ABC_MJ0796_LolCDE_FtsE"/>
    <property type="match status" value="1"/>
</dbReference>
<dbReference type="PATRIC" id="fig|1497955.3.peg.667"/>